<feature type="compositionally biased region" description="Polar residues" evidence="1">
    <location>
        <begin position="731"/>
        <end position="745"/>
    </location>
</feature>
<dbReference type="InterPro" id="IPR045341">
    <property type="entry name" value="DUF6532"/>
</dbReference>
<feature type="compositionally biased region" description="Basic and acidic residues" evidence="1">
    <location>
        <begin position="142"/>
        <end position="158"/>
    </location>
</feature>
<gene>
    <name evidence="3" type="ORF">RSOLAG22IIIB_10679</name>
</gene>
<dbReference type="AlphaFoldDB" id="A0A0K6G4G6"/>
<sequence length="843" mass="89722">MTHTRNQKRQLDDPGDISISLAPQPPKKGRNKPTTKGATNATTSVPNAILPTSLTNPTSTEVSIDTAGTTVAPKKKSQKKKAAEGTTSGITGAASVEGTQTSSKRKKNPSMIAQQVALQEATDNDKKIAKKKKQVKKAASKPIDELPKETHAFLERARASSTSKPPNSAMLFPSRSSASTTNSSGVEDSTPNHGGQAPLSKRTALNQLIRAHQQDATTATASVVSAASSLSSITPSESVSQGIATPTSLEPLASRPRPKPKKAKASTQSLLTISNPLPPSRDASPFLEQLVDGDLAEYHSDLGIHPAKLLDGIPAHLAPLLTMPEPLPGPLYIPERQVPLPDIDLSVFPAAERAKIKVKRQLKVKDLKPADHAVVSSAISRFGALLVAVCGFPDSETAWLLACNANHWASKKHGRHLKLTKESEYLKLLYDRIPQIRAGFIGIKVTTNVALAYKLEIASSPTKIQGNVDKIKHLLKDANFTLTSLDGSGGMYEHGIFKDILKNSLFQSAEAAGVVHNDLFGTISIPCMALTATAVEKVLRNYKSGTQGGNRFNAKEFMPIYFSHLATLAAIYNLVEAQNQLVDHLQETSDELRKPYLNIIRSQTIRPIRPIIPQALIAARYRTVAAPNAKPDVPKLRAKHLPPDLAQELVCKIKMKLGAPRSVSVSSAPDSEVVDAIYGASQADRNTAPESFNGLLAQIAGSSDSEVQAMRAGALKSNAAGNTMVADPQDSDSSNGEPSQATGTLGPSADKEATLSGDESEDSDDETDGEGAAGLVPTTQHPGDVTMKTDDGTGNSEDEEDEEDEEDDDDEEEEDEDEDNNGDGSEDGGEGEEGEEGEGAEHQ</sequence>
<feature type="region of interest" description="Disordered" evidence="1">
    <location>
        <begin position="234"/>
        <end position="281"/>
    </location>
</feature>
<feature type="domain" description="DUF6532" evidence="2">
    <location>
        <begin position="378"/>
        <end position="570"/>
    </location>
</feature>
<proteinExistence type="predicted"/>
<evidence type="ECO:0000313" key="3">
    <source>
        <dbReference type="EMBL" id="CUA73258.1"/>
    </source>
</evidence>
<feature type="compositionally biased region" description="Acidic residues" evidence="1">
    <location>
        <begin position="796"/>
        <end position="843"/>
    </location>
</feature>
<feature type="compositionally biased region" description="Acidic residues" evidence="1">
    <location>
        <begin position="758"/>
        <end position="769"/>
    </location>
</feature>
<dbReference type="Pfam" id="PF20149">
    <property type="entry name" value="DUF6532"/>
    <property type="match status" value="1"/>
</dbReference>
<feature type="region of interest" description="Disordered" evidence="1">
    <location>
        <begin position="718"/>
        <end position="843"/>
    </location>
</feature>
<dbReference type="Proteomes" id="UP000044841">
    <property type="component" value="Unassembled WGS sequence"/>
</dbReference>
<feature type="compositionally biased region" description="Basic residues" evidence="1">
    <location>
        <begin position="128"/>
        <end position="139"/>
    </location>
</feature>
<feature type="compositionally biased region" description="Polar residues" evidence="1">
    <location>
        <begin position="34"/>
        <end position="69"/>
    </location>
</feature>
<evidence type="ECO:0000313" key="4">
    <source>
        <dbReference type="Proteomes" id="UP000044841"/>
    </source>
</evidence>
<keyword evidence="4" id="KW-1185">Reference proteome</keyword>
<dbReference type="EMBL" id="CYGV01001365">
    <property type="protein sequence ID" value="CUA73258.1"/>
    <property type="molecule type" value="Genomic_DNA"/>
</dbReference>
<protein>
    <recommendedName>
        <fullName evidence="2">DUF6532 domain-containing protein</fullName>
    </recommendedName>
</protein>
<evidence type="ECO:0000256" key="1">
    <source>
        <dbReference type="SAM" id="MobiDB-lite"/>
    </source>
</evidence>
<name>A0A0K6G4G6_9AGAM</name>
<feature type="region of interest" description="Disordered" evidence="1">
    <location>
        <begin position="1"/>
        <end position="199"/>
    </location>
</feature>
<evidence type="ECO:0000259" key="2">
    <source>
        <dbReference type="Pfam" id="PF20149"/>
    </source>
</evidence>
<accession>A0A0K6G4G6</accession>
<feature type="compositionally biased region" description="Low complexity" evidence="1">
    <location>
        <begin position="174"/>
        <end position="184"/>
    </location>
</feature>
<reference evidence="3 4" key="1">
    <citation type="submission" date="2015-07" db="EMBL/GenBank/DDBJ databases">
        <authorList>
            <person name="Noorani M."/>
        </authorList>
    </citation>
    <scope>NUCLEOTIDE SEQUENCE [LARGE SCALE GENOMIC DNA]</scope>
    <source>
        <strain evidence="3">BBA 69670</strain>
    </source>
</reference>
<organism evidence="3 4">
    <name type="scientific">Rhizoctonia solani</name>
    <dbReference type="NCBI Taxonomy" id="456999"/>
    <lineage>
        <taxon>Eukaryota</taxon>
        <taxon>Fungi</taxon>
        <taxon>Dikarya</taxon>
        <taxon>Basidiomycota</taxon>
        <taxon>Agaricomycotina</taxon>
        <taxon>Agaricomycetes</taxon>
        <taxon>Cantharellales</taxon>
        <taxon>Ceratobasidiaceae</taxon>
        <taxon>Rhizoctonia</taxon>
    </lineage>
</organism>